<keyword evidence="5 8" id="KW-0812">Transmembrane</keyword>
<evidence type="ECO:0000313" key="10">
    <source>
        <dbReference type="EMBL" id="PZE16831.1"/>
    </source>
</evidence>
<feature type="transmembrane region" description="Helical" evidence="8">
    <location>
        <begin position="169"/>
        <end position="199"/>
    </location>
</feature>
<feature type="transmembrane region" description="Helical" evidence="8">
    <location>
        <begin position="268"/>
        <end position="285"/>
    </location>
</feature>
<dbReference type="AlphaFoldDB" id="A0A2W1N1L2"/>
<dbReference type="EMBL" id="QKSB01000006">
    <property type="protein sequence ID" value="PZE16831.1"/>
    <property type="molecule type" value="Genomic_DNA"/>
</dbReference>
<evidence type="ECO:0000256" key="7">
    <source>
        <dbReference type="ARBA" id="ARBA00023136"/>
    </source>
</evidence>
<dbReference type="GO" id="GO:0005886">
    <property type="term" value="C:plasma membrane"/>
    <property type="evidence" value="ECO:0007669"/>
    <property type="project" value="UniProtKB-SubCell"/>
</dbReference>
<comment type="caution">
    <text evidence="10">The sequence shown here is derived from an EMBL/GenBank/DDBJ whole genome shotgun (WGS) entry which is preliminary data.</text>
</comment>
<gene>
    <name evidence="10" type="ORF">DNU06_11280</name>
</gene>
<feature type="transmembrane region" description="Helical" evidence="8">
    <location>
        <begin position="358"/>
        <end position="376"/>
    </location>
</feature>
<dbReference type="Proteomes" id="UP000249248">
    <property type="component" value="Unassembled WGS sequence"/>
</dbReference>
<evidence type="ECO:0000256" key="5">
    <source>
        <dbReference type="ARBA" id="ARBA00022692"/>
    </source>
</evidence>
<evidence type="ECO:0000256" key="3">
    <source>
        <dbReference type="ARBA" id="ARBA00022676"/>
    </source>
</evidence>
<dbReference type="RefSeq" id="WP_111063440.1">
    <property type="nucleotide sequence ID" value="NZ_JBHUCU010000007.1"/>
</dbReference>
<dbReference type="OrthoDB" id="8353433at2"/>
<dbReference type="GO" id="GO:0016763">
    <property type="term" value="F:pentosyltransferase activity"/>
    <property type="evidence" value="ECO:0007669"/>
    <property type="project" value="TreeGrafter"/>
</dbReference>
<evidence type="ECO:0000256" key="8">
    <source>
        <dbReference type="SAM" id="Phobius"/>
    </source>
</evidence>
<feature type="transmembrane region" description="Helical" evidence="8">
    <location>
        <begin position="297"/>
        <end position="314"/>
    </location>
</feature>
<feature type="transmembrane region" description="Helical" evidence="8">
    <location>
        <begin position="140"/>
        <end position="157"/>
    </location>
</feature>
<keyword evidence="11" id="KW-1185">Reference proteome</keyword>
<dbReference type="InterPro" id="IPR050297">
    <property type="entry name" value="LipidA_mod_glycosyltrf_83"/>
</dbReference>
<dbReference type="PANTHER" id="PTHR33908:SF11">
    <property type="entry name" value="MEMBRANE PROTEIN"/>
    <property type="match status" value="1"/>
</dbReference>
<reference evidence="10 11" key="1">
    <citation type="submission" date="2018-06" db="EMBL/GenBank/DDBJ databases">
        <title>The draft genome sequence of Crocinitomix sp. SM1701.</title>
        <authorList>
            <person name="Zhang X."/>
        </authorList>
    </citation>
    <scope>NUCLEOTIDE SEQUENCE [LARGE SCALE GENOMIC DNA]</scope>
    <source>
        <strain evidence="10 11">SM1701</strain>
    </source>
</reference>
<name>A0A2W1N1L2_9FLAO</name>
<evidence type="ECO:0000256" key="2">
    <source>
        <dbReference type="ARBA" id="ARBA00022475"/>
    </source>
</evidence>
<keyword evidence="3" id="KW-0328">Glycosyltransferase</keyword>
<keyword evidence="2" id="KW-1003">Cell membrane</keyword>
<evidence type="ECO:0000256" key="6">
    <source>
        <dbReference type="ARBA" id="ARBA00022989"/>
    </source>
</evidence>
<dbReference type="PANTHER" id="PTHR33908">
    <property type="entry name" value="MANNOSYLTRANSFERASE YKCB-RELATED"/>
    <property type="match status" value="1"/>
</dbReference>
<keyword evidence="7 8" id="KW-0472">Membrane</keyword>
<evidence type="ECO:0000259" key="9">
    <source>
        <dbReference type="Pfam" id="PF13231"/>
    </source>
</evidence>
<accession>A0A2W1N1L2</accession>
<proteinExistence type="predicted"/>
<organism evidence="10 11">
    <name type="scientific">Putridiphycobacter roseus</name>
    <dbReference type="NCBI Taxonomy" id="2219161"/>
    <lineage>
        <taxon>Bacteria</taxon>
        <taxon>Pseudomonadati</taxon>
        <taxon>Bacteroidota</taxon>
        <taxon>Flavobacteriia</taxon>
        <taxon>Flavobacteriales</taxon>
        <taxon>Crocinitomicaceae</taxon>
        <taxon>Putridiphycobacter</taxon>
    </lineage>
</organism>
<feature type="transmembrane region" description="Helical" evidence="8">
    <location>
        <begin position="211"/>
        <end position="229"/>
    </location>
</feature>
<comment type="subcellular location">
    <subcellularLocation>
        <location evidence="1">Cell membrane</location>
        <topology evidence="1">Multi-pass membrane protein</topology>
    </subcellularLocation>
</comment>
<evidence type="ECO:0000256" key="4">
    <source>
        <dbReference type="ARBA" id="ARBA00022679"/>
    </source>
</evidence>
<keyword evidence="6 8" id="KW-1133">Transmembrane helix</keyword>
<sequence>MKWHSKNLPFYAFVIAFFLLMLAPYLLSHGMFMDGIMYATISNNLANGIGSVFDLKFTDVSLVHFREHPPMAFWIESLFYRLFGDSYLIEKLYSATTYILTGLLIRKIWIQLTKDKTLGWLPLLFWVSIPIITQAARNNLLENTLMIFTTAAVYFLIKNIKQPKTLDLFLAGICIYMGFMSKGFVALFIWSFPFWVFIFYRTTISSFLKNLSLLLIFTFLPFVIISLLFPESLVYLKDYFEVQVANSLKNVATVDSRFWIVGKLLKELITPGIITAIVLLINYLLKNVKPKNAFNKEALLFLALGISGVLPIIISLKQSGFYSIPAYVFISLAFALFLKDEVNFLYLKLKVNHWGYKLFKSISYLAIAIGIALTVINSNTNSRDKEKLNDIAIIETIIGQKSYIEGNNEILKDWTVLAYLYRYYKINIISVSTPSKQYYLTLKSLDESLPNYTPIALNLTYFQLYEHK</sequence>
<keyword evidence="4" id="KW-0808">Transferase</keyword>
<dbReference type="InterPro" id="IPR038731">
    <property type="entry name" value="RgtA/B/C-like"/>
</dbReference>
<dbReference type="Pfam" id="PF13231">
    <property type="entry name" value="PMT_2"/>
    <property type="match status" value="1"/>
</dbReference>
<feature type="transmembrane region" description="Helical" evidence="8">
    <location>
        <begin position="320"/>
        <end position="338"/>
    </location>
</feature>
<feature type="domain" description="Glycosyltransferase RgtA/B/C/D-like" evidence="9">
    <location>
        <begin position="68"/>
        <end position="224"/>
    </location>
</feature>
<evidence type="ECO:0000313" key="11">
    <source>
        <dbReference type="Proteomes" id="UP000249248"/>
    </source>
</evidence>
<feature type="transmembrane region" description="Helical" evidence="8">
    <location>
        <begin position="7"/>
        <end position="27"/>
    </location>
</feature>
<dbReference type="GO" id="GO:0009103">
    <property type="term" value="P:lipopolysaccharide biosynthetic process"/>
    <property type="evidence" value="ECO:0007669"/>
    <property type="project" value="UniProtKB-ARBA"/>
</dbReference>
<evidence type="ECO:0000256" key="1">
    <source>
        <dbReference type="ARBA" id="ARBA00004651"/>
    </source>
</evidence>
<protein>
    <recommendedName>
        <fullName evidence="9">Glycosyltransferase RgtA/B/C/D-like domain-containing protein</fullName>
    </recommendedName>
</protein>